<accession>A0AAV0ZUT2</accession>
<dbReference type="Proteomes" id="UP001157006">
    <property type="component" value="Chromosome 2"/>
</dbReference>
<dbReference type="EMBL" id="OX451737">
    <property type="protein sequence ID" value="CAI8601519.1"/>
    <property type="molecule type" value="Genomic_DNA"/>
</dbReference>
<keyword evidence="2" id="KW-1185">Reference proteome</keyword>
<proteinExistence type="predicted"/>
<reference evidence="1 2" key="1">
    <citation type="submission" date="2023-01" db="EMBL/GenBank/DDBJ databases">
        <authorList>
            <person name="Kreplak J."/>
        </authorList>
    </citation>
    <scope>NUCLEOTIDE SEQUENCE [LARGE SCALE GENOMIC DNA]</scope>
</reference>
<evidence type="ECO:0000313" key="1">
    <source>
        <dbReference type="EMBL" id="CAI8601519.1"/>
    </source>
</evidence>
<dbReference type="AlphaFoldDB" id="A0AAV0ZUT2"/>
<organism evidence="1 2">
    <name type="scientific">Vicia faba</name>
    <name type="common">Broad bean</name>
    <name type="synonym">Faba vulgaris</name>
    <dbReference type="NCBI Taxonomy" id="3906"/>
    <lineage>
        <taxon>Eukaryota</taxon>
        <taxon>Viridiplantae</taxon>
        <taxon>Streptophyta</taxon>
        <taxon>Embryophyta</taxon>
        <taxon>Tracheophyta</taxon>
        <taxon>Spermatophyta</taxon>
        <taxon>Magnoliopsida</taxon>
        <taxon>eudicotyledons</taxon>
        <taxon>Gunneridae</taxon>
        <taxon>Pentapetalae</taxon>
        <taxon>rosids</taxon>
        <taxon>fabids</taxon>
        <taxon>Fabales</taxon>
        <taxon>Fabaceae</taxon>
        <taxon>Papilionoideae</taxon>
        <taxon>50 kb inversion clade</taxon>
        <taxon>NPAAA clade</taxon>
        <taxon>Hologalegina</taxon>
        <taxon>IRL clade</taxon>
        <taxon>Fabeae</taxon>
        <taxon>Vicia</taxon>
    </lineage>
</organism>
<evidence type="ECO:0000313" key="2">
    <source>
        <dbReference type="Proteomes" id="UP001157006"/>
    </source>
</evidence>
<evidence type="ECO:0008006" key="3">
    <source>
        <dbReference type="Google" id="ProtNLM"/>
    </source>
</evidence>
<protein>
    <recommendedName>
        <fullName evidence="3">Reverse transcriptase domain-containing protein</fullName>
    </recommendedName>
</protein>
<sequence length="154" mass="17948">MGRDVKKMVLEILNNDQEPADLNQTFIVLISKCKNPRSPNKFRPIRFCTCFFADDSILFAKANSQEEERIMEVLSYRNASGQMVNLDKFEASFSRNVREEVKNIIRNRMRVKSAISLEIGIGKIQEGGVFSCCRERIWKKMKDYLKECAWRLKG</sequence>
<name>A0AAV0ZUT2_VICFA</name>
<gene>
    <name evidence="1" type="ORF">VFH_II276280</name>
</gene>